<evidence type="ECO:0000313" key="2">
    <source>
        <dbReference type="WBParaSite" id="jg24802"/>
    </source>
</evidence>
<evidence type="ECO:0000313" key="1">
    <source>
        <dbReference type="Proteomes" id="UP000887574"/>
    </source>
</evidence>
<dbReference type="WBParaSite" id="jg24802">
    <property type="protein sequence ID" value="jg24802"/>
    <property type="gene ID" value="jg24802"/>
</dbReference>
<name>A0A915DYH0_9BILA</name>
<keyword evidence="1" id="KW-1185">Reference proteome</keyword>
<organism evidence="1 2">
    <name type="scientific">Ditylenchus dipsaci</name>
    <dbReference type="NCBI Taxonomy" id="166011"/>
    <lineage>
        <taxon>Eukaryota</taxon>
        <taxon>Metazoa</taxon>
        <taxon>Ecdysozoa</taxon>
        <taxon>Nematoda</taxon>
        <taxon>Chromadorea</taxon>
        <taxon>Rhabditida</taxon>
        <taxon>Tylenchina</taxon>
        <taxon>Tylenchomorpha</taxon>
        <taxon>Sphaerularioidea</taxon>
        <taxon>Anguinidae</taxon>
        <taxon>Anguininae</taxon>
        <taxon>Ditylenchus</taxon>
    </lineage>
</organism>
<proteinExistence type="predicted"/>
<dbReference type="AlphaFoldDB" id="A0A915DYH0"/>
<protein>
    <submittedName>
        <fullName evidence="2">Uncharacterized protein</fullName>
    </submittedName>
</protein>
<dbReference type="Proteomes" id="UP000887574">
    <property type="component" value="Unplaced"/>
</dbReference>
<reference evidence="2" key="1">
    <citation type="submission" date="2022-11" db="UniProtKB">
        <authorList>
            <consortium name="WormBaseParasite"/>
        </authorList>
    </citation>
    <scope>IDENTIFICATION</scope>
</reference>
<accession>A0A915DYH0</accession>
<sequence length="423" mass="49697">MGIIAESNPTPKDDLINRRIEQMFRREDTQLAEHLFDRLFQSDPAYMESHSLDLCLYYNTTRLAFALKEFPIIFSYSKLRLTLGDIEVDCIVDYLHSLGSNRQSQEVCLNLEYSHYDALADRWECFQFDQFVDVLQESFLEAKSPAPYKLICEFFDKFSRQKFQLINPVTNEILSMVRIEESGYQLDQCLDNKFLTIMEMQEDNIQQQLCECCYCKHVRNPEDTQEYHDEEIGWETLQKLDKPENLYPMKLCGFSGKSRDQIAQALLTLAKHDIKLTDLQNGFKTGPETNMLSAKEVFDSCKGVVPREEYNTMQLLRVGRNYIDYEVPLHESPFLLNLADLWMFDEKYPRRRSREMGTDGASPGCRIIRVFANEFDEHPDHIDNDPPGWNSAAETAKDVENYIYFKWQKEHRKLQEKSTSNEK</sequence>